<evidence type="ECO:0000256" key="5">
    <source>
        <dbReference type="ARBA" id="ARBA00038063"/>
    </source>
</evidence>
<evidence type="ECO:0000313" key="11">
    <source>
        <dbReference type="EMBL" id="NCJ06060.1"/>
    </source>
</evidence>
<gene>
    <name evidence="8" type="primary">pth</name>
    <name evidence="11" type="ORF">GS597_05930</name>
</gene>
<dbReference type="AlphaFoldDB" id="A0A8K1ZVN2"/>
<feature type="site" description="Stabilizes the basic form of H active site to accept a proton" evidence="8">
    <location>
        <position position="103"/>
    </location>
</feature>
<dbReference type="FunFam" id="3.40.50.1470:FF:000001">
    <property type="entry name" value="Peptidyl-tRNA hydrolase"/>
    <property type="match status" value="1"/>
</dbReference>
<dbReference type="SUPFAM" id="SSF53178">
    <property type="entry name" value="Peptidyl-tRNA hydrolase-like"/>
    <property type="match status" value="1"/>
</dbReference>
<keyword evidence="2 8" id="KW-0820">tRNA-binding</keyword>
<feature type="binding site" evidence="8">
    <location>
        <position position="78"/>
    </location>
    <ligand>
        <name>tRNA</name>
        <dbReference type="ChEBI" id="CHEBI:17843"/>
    </ligand>
</feature>
<comment type="similarity">
    <text evidence="5 8 10">Belongs to the PTH family.</text>
</comment>
<dbReference type="CDD" id="cd00462">
    <property type="entry name" value="PTH"/>
    <property type="match status" value="1"/>
</dbReference>
<dbReference type="HAMAP" id="MF_00083">
    <property type="entry name" value="Pept_tRNA_hydro_bact"/>
    <property type="match status" value="1"/>
</dbReference>
<comment type="function">
    <text evidence="8">Catalyzes the release of premature peptidyl moieties from peptidyl-tRNA molecules trapped in stalled 50S ribosomal subunits, and thus maintains levels of free tRNAs and 50S ribosomes.</text>
</comment>
<keyword evidence="4 8" id="KW-0694">RNA-binding</keyword>
<comment type="subcellular location">
    <subcellularLocation>
        <location evidence="8">Cytoplasm</location>
    </subcellularLocation>
</comment>
<keyword evidence="8" id="KW-0963">Cytoplasm</keyword>
<dbReference type="EC" id="3.1.1.29" evidence="1 8"/>
<feature type="binding site" evidence="8">
    <location>
        <position position="76"/>
    </location>
    <ligand>
        <name>tRNA</name>
        <dbReference type="ChEBI" id="CHEBI:17843"/>
    </ligand>
</feature>
<evidence type="ECO:0000256" key="6">
    <source>
        <dbReference type="ARBA" id="ARBA00048707"/>
    </source>
</evidence>
<dbReference type="GO" id="GO:0006515">
    <property type="term" value="P:protein quality control for misfolded or incompletely synthesized proteins"/>
    <property type="evidence" value="ECO:0007669"/>
    <property type="project" value="UniProtKB-UniRule"/>
</dbReference>
<evidence type="ECO:0000256" key="4">
    <source>
        <dbReference type="ARBA" id="ARBA00022884"/>
    </source>
</evidence>
<dbReference type="GO" id="GO:0004045">
    <property type="term" value="F:peptidyl-tRNA hydrolase activity"/>
    <property type="evidence" value="ECO:0007669"/>
    <property type="project" value="UniProtKB-UniRule"/>
</dbReference>
<feature type="site" description="Discriminates between blocked and unblocked aminoacyl-tRNA" evidence="8">
    <location>
        <position position="19"/>
    </location>
</feature>
<dbReference type="EMBL" id="WVIC01000009">
    <property type="protein sequence ID" value="NCJ06060.1"/>
    <property type="molecule type" value="Genomic_DNA"/>
</dbReference>
<dbReference type="RefSeq" id="WP_161824543.1">
    <property type="nucleotide sequence ID" value="NZ_WVIC01000009.1"/>
</dbReference>
<dbReference type="Gene3D" id="3.40.50.1470">
    <property type="entry name" value="Peptidyl-tRNA hydrolase"/>
    <property type="match status" value="1"/>
</dbReference>
<keyword evidence="3 8" id="KW-0378">Hydrolase</keyword>
<evidence type="ECO:0000256" key="8">
    <source>
        <dbReference type="HAMAP-Rule" id="MF_00083"/>
    </source>
</evidence>
<dbReference type="Proteomes" id="UP000607397">
    <property type="component" value="Unassembled WGS sequence"/>
</dbReference>
<dbReference type="PROSITE" id="PS01196">
    <property type="entry name" value="PEPT_TRNA_HYDROL_2"/>
    <property type="match status" value="1"/>
</dbReference>
<accession>A0A8K1ZVN2</accession>
<dbReference type="PANTHER" id="PTHR17224:SF1">
    <property type="entry name" value="PEPTIDYL-TRNA HYDROLASE"/>
    <property type="match status" value="1"/>
</dbReference>
<evidence type="ECO:0000256" key="2">
    <source>
        <dbReference type="ARBA" id="ARBA00022555"/>
    </source>
</evidence>
<sequence length="208" mass="22837">MAEARSELVLPSVIVGLGNPGAKYAHTRHNVGFDVVEALAQRWQISLSEQRRFQGELGEGLAMAGRKVRLLKPLTFMNRSGQSVRAIADWYKLSPPEILVIYDDMDLPVGKLRLRLSGSAGTHNGMKSIVSHLGTSAFPRLRLGIGDPRTTAQARDTVSHVLSRFSPDEIKVMSEVQQQSLAAIELSLKQGVEAAMNRYNGLTFSEII</sequence>
<dbReference type="GO" id="GO:0000049">
    <property type="term" value="F:tRNA binding"/>
    <property type="evidence" value="ECO:0007669"/>
    <property type="project" value="UniProtKB-UniRule"/>
</dbReference>
<name>A0A8K1ZVN2_9CYAN</name>
<evidence type="ECO:0000256" key="1">
    <source>
        <dbReference type="ARBA" id="ARBA00013260"/>
    </source>
</evidence>
<evidence type="ECO:0000313" key="12">
    <source>
        <dbReference type="Proteomes" id="UP000607397"/>
    </source>
</evidence>
<dbReference type="Pfam" id="PF01195">
    <property type="entry name" value="Pept_tRNA_hydro"/>
    <property type="match status" value="1"/>
</dbReference>
<feature type="binding site" evidence="8">
    <location>
        <position position="124"/>
    </location>
    <ligand>
        <name>tRNA</name>
        <dbReference type="ChEBI" id="CHEBI:17843"/>
    </ligand>
</feature>
<evidence type="ECO:0000256" key="10">
    <source>
        <dbReference type="RuleBase" id="RU004320"/>
    </source>
</evidence>
<comment type="caution">
    <text evidence="11">The sequence shown here is derived from an EMBL/GenBank/DDBJ whole genome shotgun (WGS) entry which is preliminary data.</text>
</comment>
<dbReference type="GO" id="GO:0072344">
    <property type="term" value="P:rescue of stalled ribosome"/>
    <property type="evidence" value="ECO:0007669"/>
    <property type="project" value="UniProtKB-UniRule"/>
</dbReference>
<protein>
    <recommendedName>
        <fullName evidence="7 8">Peptidyl-tRNA hydrolase</fullName>
        <shortName evidence="8">Pth</shortName>
        <ecNumber evidence="1 8">3.1.1.29</ecNumber>
    </recommendedName>
</protein>
<evidence type="ECO:0000256" key="9">
    <source>
        <dbReference type="RuleBase" id="RU000673"/>
    </source>
</evidence>
<feature type="binding site" evidence="8">
    <location>
        <position position="24"/>
    </location>
    <ligand>
        <name>tRNA</name>
        <dbReference type="ChEBI" id="CHEBI:17843"/>
    </ligand>
</feature>
<comment type="subunit">
    <text evidence="8">Monomer.</text>
</comment>
<dbReference type="InterPro" id="IPR001328">
    <property type="entry name" value="Pept_tRNA_hydro"/>
</dbReference>
<comment type="function">
    <text evidence="8">Hydrolyzes ribosome-free peptidyl-tRNAs (with 1 or more amino acids incorporated), which drop off the ribosome during protein synthesis, or as a result of ribosome stalling.</text>
</comment>
<dbReference type="NCBIfam" id="TIGR00447">
    <property type="entry name" value="pth"/>
    <property type="match status" value="1"/>
</dbReference>
<dbReference type="InterPro" id="IPR018171">
    <property type="entry name" value="Pept_tRNA_hydro_CS"/>
</dbReference>
<comment type="catalytic activity">
    <reaction evidence="6 8 9">
        <text>an N-acyl-L-alpha-aminoacyl-tRNA + H2O = an N-acyl-L-amino acid + a tRNA + H(+)</text>
        <dbReference type="Rhea" id="RHEA:54448"/>
        <dbReference type="Rhea" id="RHEA-COMP:10123"/>
        <dbReference type="Rhea" id="RHEA-COMP:13883"/>
        <dbReference type="ChEBI" id="CHEBI:15377"/>
        <dbReference type="ChEBI" id="CHEBI:15378"/>
        <dbReference type="ChEBI" id="CHEBI:59874"/>
        <dbReference type="ChEBI" id="CHEBI:78442"/>
        <dbReference type="ChEBI" id="CHEBI:138191"/>
        <dbReference type="EC" id="3.1.1.29"/>
    </reaction>
</comment>
<organism evidence="11 12">
    <name type="scientific">Petrachloros mirabilis ULC683</name>
    <dbReference type="NCBI Taxonomy" id="2781853"/>
    <lineage>
        <taxon>Bacteria</taxon>
        <taxon>Bacillati</taxon>
        <taxon>Cyanobacteriota</taxon>
        <taxon>Cyanophyceae</taxon>
        <taxon>Synechococcales</taxon>
        <taxon>Petrachlorosaceae</taxon>
        <taxon>Petrachloros</taxon>
        <taxon>Petrachloros mirabilis</taxon>
    </lineage>
</organism>
<reference evidence="11" key="1">
    <citation type="submission" date="2019-12" db="EMBL/GenBank/DDBJ databases">
        <title>High-Quality draft genome sequences of three cyanobacteria isolated from the limestone walls of the Old Cathedral of Coimbra.</title>
        <authorList>
            <person name="Tiago I."/>
            <person name="Soares F."/>
            <person name="Portugal A."/>
        </authorList>
    </citation>
    <scope>NUCLEOTIDE SEQUENCE [LARGE SCALE GENOMIC DNA]</scope>
    <source>
        <strain evidence="11">C</strain>
    </source>
</reference>
<dbReference type="InterPro" id="IPR036416">
    <property type="entry name" value="Pept_tRNA_hydro_sf"/>
</dbReference>
<evidence type="ECO:0000256" key="7">
    <source>
        <dbReference type="ARBA" id="ARBA00050038"/>
    </source>
</evidence>
<proteinExistence type="inferred from homology"/>
<dbReference type="PROSITE" id="PS01195">
    <property type="entry name" value="PEPT_TRNA_HYDROL_1"/>
    <property type="match status" value="1"/>
</dbReference>
<dbReference type="GO" id="GO:0005737">
    <property type="term" value="C:cytoplasm"/>
    <property type="evidence" value="ECO:0007669"/>
    <property type="project" value="UniProtKB-SubCell"/>
</dbReference>
<dbReference type="PANTHER" id="PTHR17224">
    <property type="entry name" value="PEPTIDYL-TRNA HYDROLASE"/>
    <property type="match status" value="1"/>
</dbReference>
<feature type="active site" description="Proton acceptor" evidence="8">
    <location>
        <position position="29"/>
    </location>
</feature>
<evidence type="ECO:0000256" key="3">
    <source>
        <dbReference type="ARBA" id="ARBA00022801"/>
    </source>
</evidence>
<keyword evidence="12" id="KW-1185">Reference proteome</keyword>